<dbReference type="EMBL" id="PJNW01000002">
    <property type="protein sequence ID" value="PKR90623.1"/>
    <property type="molecule type" value="Genomic_DNA"/>
</dbReference>
<name>A0A1I4QJ80_9HYPH</name>
<evidence type="ECO:0000313" key="2">
    <source>
        <dbReference type="EMBL" id="PKR90623.1"/>
    </source>
</evidence>
<dbReference type="AlphaFoldDB" id="A0A1I4QJ80"/>
<evidence type="ECO:0008006" key="4">
    <source>
        <dbReference type="Google" id="ProtNLM"/>
    </source>
</evidence>
<keyword evidence="3" id="KW-1185">Reference proteome</keyword>
<protein>
    <recommendedName>
        <fullName evidence="4">Secreted protein</fullName>
    </recommendedName>
</protein>
<proteinExistence type="predicted"/>
<evidence type="ECO:0000313" key="3">
    <source>
        <dbReference type="Proteomes" id="UP000233491"/>
    </source>
</evidence>
<comment type="caution">
    <text evidence="2">The sequence shown here is derived from an EMBL/GenBank/DDBJ whole genome shotgun (WGS) entry which is preliminary data.</text>
</comment>
<feature type="chain" id="PRO_5015065642" description="Secreted protein" evidence="1">
    <location>
        <begin position="25"/>
        <end position="101"/>
    </location>
</feature>
<gene>
    <name evidence="2" type="ORF">CXZ10_04480</name>
</gene>
<feature type="signal peptide" evidence="1">
    <location>
        <begin position="1"/>
        <end position="24"/>
    </location>
</feature>
<keyword evidence="1" id="KW-0732">Signal</keyword>
<dbReference type="Proteomes" id="UP000233491">
    <property type="component" value="Unassembled WGS sequence"/>
</dbReference>
<reference evidence="2 3" key="1">
    <citation type="submission" date="2017-12" db="EMBL/GenBank/DDBJ databases">
        <title>Anaerobic carbon monoxide metabolism by Pleomorphomonas carboxyditropha sp. nov., a new mesophilic hydrogenogenic carboxidotroph.</title>
        <authorList>
            <person name="Esquivel-Elizondo S."/>
            <person name="Krajmalnik-Brown R."/>
        </authorList>
    </citation>
    <scope>NUCLEOTIDE SEQUENCE [LARGE SCALE GENOMIC DNA]</scope>
    <source>
        <strain evidence="2 3">R5-392</strain>
    </source>
</reference>
<evidence type="ECO:0000256" key="1">
    <source>
        <dbReference type="SAM" id="SignalP"/>
    </source>
</evidence>
<sequence>MTSRPLRLSLAFLATLIAATSTFAAERRHQLIEPIQPDRRQQEREVEPASVGKLCYCRTVHERNAVGRLTWKVVCSEKKPERGSRKIRAPDCRVAGNLLPP</sequence>
<organism evidence="2 3">
    <name type="scientific">Pleomorphomonas diazotrophica</name>
    <dbReference type="NCBI Taxonomy" id="1166257"/>
    <lineage>
        <taxon>Bacteria</taxon>
        <taxon>Pseudomonadati</taxon>
        <taxon>Pseudomonadota</taxon>
        <taxon>Alphaproteobacteria</taxon>
        <taxon>Hyphomicrobiales</taxon>
        <taxon>Pleomorphomonadaceae</taxon>
        <taxon>Pleomorphomonas</taxon>
    </lineage>
</organism>
<accession>A0A1I4QJ80</accession>